<feature type="signal peptide" evidence="1">
    <location>
        <begin position="1"/>
        <end position="21"/>
    </location>
</feature>
<evidence type="ECO:0008006" key="4">
    <source>
        <dbReference type="Google" id="ProtNLM"/>
    </source>
</evidence>
<accession>A0A380S4H1</accession>
<name>A0A380S4H1_FIBSU</name>
<evidence type="ECO:0000313" key="2">
    <source>
        <dbReference type="EMBL" id="SUQ24122.1"/>
    </source>
</evidence>
<gene>
    <name evidence="2" type="ORF">SAMN05661053_1515</name>
</gene>
<dbReference type="RefSeq" id="WP_109572697.1">
    <property type="nucleotide sequence ID" value="NZ_UHJL01000002.1"/>
</dbReference>
<feature type="chain" id="PRO_5016740106" description="Lipoprotein" evidence="1">
    <location>
        <begin position="22"/>
        <end position="228"/>
    </location>
</feature>
<dbReference type="PROSITE" id="PS51257">
    <property type="entry name" value="PROKAR_LIPOPROTEIN"/>
    <property type="match status" value="1"/>
</dbReference>
<reference evidence="2 3" key="1">
    <citation type="submission" date="2017-08" db="EMBL/GenBank/DDBJ databases">
        <authorList>
            <person name="de Groot N.N."/>
        </authorList>
    </citation>
    <scope>NUCLEOTIDE SEQUENCE [LARGE SCALE GENOMIC DNA]</scope>
    <source>
        <strain evidence="2 3">HM2</strain>
    </source>
</reference>
<dbReference type="EMBL" id="UHJL01000002">
    <property type="protein sequence ID" value="SUQ24122.1"/>
    <property type="molecule type" value="Genomic_DNA"/>
</dbReference>
<dbReference type="Proteomes" id="UP000255423">
    <property type="component" value="Unassembled WGS sequence"/>
</dbReference>
<keyword evidence="1" id="KW-0732">Signal</keyword>
<proteinExistence type="predicted"/>
<protein>
    <recommendedName>
        <fullName evidence="4">Lipoprotein</fullName>
    </recommendedName>
</protein>
<evidence type="ECO:0000256" key="1">
    <source>
        <dbReference type="SAM" id="SignalP"/>
    </source>
</evidence>
<evidence type="ECO:0000313" key="3">
    <source>
        <dbReference type="Proteomes" id="UP000255423"/>
    </source>
</evidence>
<organism evidence="2 3">
    <name type="scientific">Fibrobacter succinogenes</name>
    <name type="common">Bacteroides succinogenes</name>
    <dbReference type="NCBI Taxonomy" id="833"/>
    <lineage>
        <taxon>Bacteria</taxon>
        <taxon>Pseudomonadati</taxon>
        <taxon>Fibrobacterota</taxon>
        <taxon>Fibrobacteria</taxon>
        <taxon>Fibrobacterales</taxon>
        <taxon>Fibrobacteraceae</taxon>
        <taxon>Fibrobacter</taxon>
    </lineage>
</organism>
<dbReference type="AlphaFoldDB" id="A0A380S4H1"/>
<sequence length="228" mass="25645">MKLKLILLAAIALIFAGCAKKAPTFSVAQTWTEKPSKLTIVFTEPLVENEDDLKDDIEEYANNFGEWFKLELKKDYETYIKGAIALDYKKVDAEGMIIETDHVDSTEFKTPKPASMEQGNGYYLAISNVIFTRREDAHANQAYYSSGAAFGANVNPGQNSMAFAGETIVEKGLWIYADYAIYNQSGERVAFGHEEIRSKFAYAMTRSDWEKCVLAFVKRSIARTPILK</sequence>